<name>A0ABX1RG37_9PSEU</name>
<keyword evidence="2" id="KW-1185">Reference proteome</keyword>
<sequence>MSEPGTSDRGTGLLLVMIDIDPAHEEDFNRWYEEEHLPERRGCPGFLSGRRFVSVEGEPKYLALYELEDPEVLESEAYRAMQPPTEWTKKVSPHFTSYVRNVYRAIPGGAS</sequence>
<comment type="caution">
    <text evidence="1">The sequence shown here is derived from an EMBL/GenBank/DDBJ whole genome shotgun (WGS) entry which is preliminary data.</text>
</comment>
<dbReference type="SUPFAM" id="SSF54909">
    <property type="entry name" value="Dimeric alpha+beta barrel"/>
    <property type="match status" value="1"/>
</dbReference>
<evidence type="ECO:0000313" key="2">
    <source>
        <dbReference type="Proteomes" id="UP001296706"/>
    </source>
</evidence>
<dbReference type="RefSeq" id="WP_169396140.1">
    <property type="nucleotide sequence ID" value="NZ_BAAAJH010000009.1"/>
</dbReference>
<proteinExistence type="predicted"/>
<organism evidence="1 2">
    <name type="scientific">Pseudonocardia xinjiangensis</name>
    <dbReference type="NCBI Taxonomy" id="75289"/>
    <lineage>
        <taxon>Bacteria</taxon>
        <taxon>Bacillati</taxon>
        <taxon>Actinomycetota</taxon>
        <taxon>Actinomycetes</taxon>
        <taxon>Pseudonocardiales</taxon>
        <taxon>Pseudonocardiaceae</taxon>
        <taxon>Pseudonocardia</taxon>
    </lineage>
</organism>
<gene>
    <name evidence="1" type="ORF">HF577_13345</name>
</gene>
<evidence type="ECO:0008006" key="3">
    <source>
        <dbReference type="Google" id="ProtNLM"/>
    </source>
</evidence>
<protein>
    <recommendedName>
        <fullName evidence="3">DUF4286 family protein</fullName>
    </recommendedName>
</protein>
<reference evidence="1 2" key="1">
    <citation type="submission" date="2020-04" db="EMBL/GenBank/DDBJ databases">
        <authorList>
            <person name="Klaysubun C."/>
            <person name="Duangmal K."/>
            <person name="Lipun K."/>
        </authorList>
    </citation>
    <scope>NUCLEOTIDE SEQUENCE [LARGE SCALE GENOMIC DNA]</scope>
    <source>
        <strain evidence="1 2">JCM 11839</strain>
    </source>
</reference>
<dbReference type="Proteomes" id="UP001296706">
    <property type="component" value="Unassembled WGS sequence"/>
</dbReference>
<dbReference type="InterPro" id="IPR011008">
    <property type="entry name" value="Dimeric_a/b-barrel"/>
</dbReference>
<accession>A0ABX1RG37</accession>
<dbReference type="EMBL" id="JAAXKY010000035">
    <property type="protein sequence ID" value="NMH78065.1"/>
    <property type="molecule type" value="Genomic_DNA"/>
</dbReference>
<evidence type="ECO:0000313" key="1">
    <source>
        <dbReference type="EMBL" id="NMH78065.1"/>
    </source>
</evidence>